<dbReference type="GO" id="GO:0005524">
    <property type="term" value="F:ATP binding"/>
    <property type="evidence" value="ECO:0007669"/>
    <property type="project" value="UniProtKB-UniRule"/>
</dbReference>
<dbReference type="EMBL" id="CP012559">
    <property type="protein sequence ID" value="ALB30004.1"/>
    <property type="molecule type" value="Genomic_DNA"/>
</dbReference>
<dbReference type="AlphaFoldDB" id="A0A0K2LFC8"/>
<proteinExistence type="predicted"/>
<keyword evidence="1 5" id="KW-0547">Nucleotide-binding</keyword>
<dbReference type="PANTHER" id="PTHR11070">
    <property type="entry name" value="UVRD / RECB / PCRA DNA HELICASE FAMILY MEMBER"/>
    <property type="match status" value="1"/>
</dbReference>
<evidence type="ECO:0000313" key="8">
    <source>
        <dbReference type="Proteomes" id="UP000061546"/>
    </source>
</evidence>
<dbReference type="GO" id="GO:0003677">
    <property type="term" value="F:DNA binding"/>
    <property type="evidence" value="ECO:0007669"/>
    <property type="project" value="InterPro"/>
</dbReference>
<dbReference type="PANTHER" id="PTHR11070:SF17">
    <property type="entry name" value="DNA HELICASE IV"/>
    <property type="match status" value="1"/>
</dbReference>
<dbReference type="Gene3D" id="1.10.10.160">
    <property type="match status" value="1"/>
</dbReference>
<dbReference type="GO" id="GO:0005829">
    <property type="term" value="C:cytosol"/>
    <property type="evidence" value="ECO:0007669"/>
    <property type="project" value="TreeGrafter"/>
</dbReference>
<evidence type="ECO:0000259" key="6">
    <source>
        <dbReference type="PROSITE" id="PS51198"/>
    </source>
</evidence>
<dbReference type="InterPro" id="IPR027417">
    <property type="entry name" value="P-loop_NTPase"/>
</dbReference>
<gene>
    <name evidence="7" type="ORF">JP39_11910</name>
</gene>
<dbReference type="GO" id="GO:0043138">
    <property type="term" value="F:3'-5' DNA helicase activity"/>
    <property type="evidence" value="ECO:0007669"/>
    <property type="project" value="TreeGrafter"/>
</dbReference>
<accession>A0A0K2LFC8</accession>
<name>A0A0K2LFC8_9LACO</name>
<feature type="binding site" evidence="5">
    <location>
        <begin position="229"/>
        <end position="236"/>
    </location>
    <ligand>
        <name>ATP</name>
        <dbReference type="ChEBI" id="CHEBI:30616"/>
    </ligand>
</feature>
<dbReference type="InterPro" id="IPR000212">
    <property type="entry name" value="DNA_helicase_UvrD/REP"/>
</dbReference>
<dbReference type="OrthoDB" id="9787585at2"/>
<dbReference type="GO" id="GO:0000725">
    <property type="term" value="P:recombinational repair"/>
    <property type="evidence" value="ECO:0007669"/>
    <property type="project" value="TreeGrafter"/>
</dbReference>
<keyword evidence="2 5" id="KW-0378">Hydrolase</keyword>
<feature type="domain" description="UvrD-like helicase ATP-binding" evidence="6">
    <location>
        <begin position="208"/>
        <end position="545"/>
    </location>
</feature>
<reference evidence="7 8" key="1">
    <citation type="submission" date="2015-08" db="EMBL/GenBank/DDBJ databases">
        <title>Genomic sequence of Lactobacillus heilongjiangensis DSM 28069, isolated from Chinese traditional pickle.</title>
        <authorList>
            <person name="Jiang X."/>
            <person name="Zheng B."/>
            <person name="Cheng H."/>
        </authorList>
    </citation>
    <scope>NUCLEOTIDE SEQUENCE [LARGE SCALE GENOMIC DNA]</scope>
    <source>
        <strain evidence="7 8">DSM 28069</strain>
    </source>
</reference>
<keyword evidence="4 5" id="KW-0067">ATP-binding</keyword>
<evidence type="ECO:0000313" key="7">
    <source>
        <dbReference type="EMBL" id="ALB30004.1"/>
    </source>
</evidence>
<evidence type="ECO:0000256" key="2">
    <source>
        <dbReference type="ARBA" id="ARBA00022801"/>
    </source>
</evidence>
<evidence type="ECO:0000256" key="1">
    <source>
        <dbReference type="ARBA" id="ARBA00022741"/>
    </source>
</evidence>
<keyword evidence="8" id="KW-1185">Reference proteome</keyword>
<dbReference type="Pfam" id="PF13538">
    <property type="entry name" value="UvrD_C_2"/>
    <property type="match status" value="1"/>
</dbReference>
<evidence type="ECO:0000256" key="3">
    <source>
        <dbReference type="ARBA" id="ARBA00022806"/>
    </source>
</evidence>
<dbReference type="Gene3D" id="3.40.50.300">
    <property type="entry name" value="P-loop containing nucleotide triphosphate hydrolases"/>
    <property type="match status" value="3"/>
</dbReference>
<dbReference type="InterPro" id="IPR014016">
    <property type="entry name" value="UvrD-like_ATP-bd"/>
</dbReference>
<evidence type="ECO:0000256" key="5">
    <source>
        <dbReference type="PROSITE-ProRule" id="PRU00560"/>
    </source>
</evidence>
<organism evidence="7 8">
    <name type="scientific">Companilactobacillus heilongjiangensis</name>
    <dbReference type="NCBI Taxonomy" id="1074467"/>
    <lineage>
        <taxon>Bacteria</taxon>
        <taxon>Bacillati</taxon>
        <taxon>Bacillota</taxon>
        <taxon>Bacilli</taxon>
        <taxon>Lactobacillales</taxon>
        <taxon>Lactobacillaceae</taxon>
        <taxon>Companilactobacillus</taxon>
    </lineage>
</organism>
<dbReference type="RefSeq" id="WP_041498964.1">
    <property type="nucleotide sequence ID" value="NZ_BJDV01000004.1"/>
</dbReference>
<evidence type="ECO:0000256" key="4">
    <source>
        <dbReference type="ARBA" id="ARBA00022840"/>
    </source>
</evidence>
<dbReference type="Pfam" id="PF00580">
    <property type="entry name" value="UvrD-helicase"/>
    <property type="match status" value="1"/>
</dbReference>
<dbReference type="Proteomes" id="UP000061546">
    <property type="component" value="Chromosome"/>
</dbReference>
<dbReference type="GO" id="GO:0016787">
    <property type="term" value="F:hydrolase activity"/>
    <property type="evidence" value="ECO:0007669"/>
    <property type="project" value="UniProtKB-UniRule"/>
</dbReference>
<dbReference type="SUPFAM" id="SSF52540">
    <property type="entry name" value="P-loop containing nucleoside triphosphate hydrolases"/>
    <property type="match status" value="1"/>
</dbReference>
<dbReference type="KEGG" id="lhi:JP39_11910"/>
<sequence>MDNSFKLEQKHLTLVHQTLQETLDSIEKLMSDNANQAKNFKKTAGKETALNFDSYADNLDTFAAIETMNKQIDSFNNKQTQLQNTKSSVTRLLPAPYFARIDLKYPDETESIPFYIGSAGFSPTPEEPMIIDWRSPIADLYYNNKIGKTHYLANERKINVTVATRRQFLLHNAVLDDIFDTDVAIQDPLLVKTLQENKNSQMSSITATIQQEQNVIIRDTKSTALLVNGIAGSGKTSVVLQRIAYLLYRYRDNLVSSDMLLLTPNTLFTNYINQVLPSLGEESPLQMTFNQLMTTFISKSISFESETSHVQELASKLDNLALTATDFKNIKLNDITIFSQEDIKQFFDQTPKTMSLTKRITALSSILTDEIESKIEHDSKNGKVQAELSDLTDSQQEKIFGRLISPSSDIAVQKATKKMLLWRNRQLLKQIDQKDWLNIAQIIKSALNTQQINHLDYTFTRLKLLNLAQKRLRFVMIDEIQDYSLDQILFLLTAFPKAHWTLVGDQFQSILESNHPLTFTNLKDLFEEHNITVTQRNLYTSYRSSGAITTAFIKHGAPDLLEKINTIQTGGKEPVHVENKDFSDLITSLSLQVESLDKHELSAIVTSDLNLAQAIHDKIKQTVLGNTAEKLPASGIVVLPLTLAKGLEFDNVIIADANSKYYLDSQFGENRIYTAFSRASKTLIINSVTD</sequence>
<keyword evidence="3 5" id="KW-0347">Helicase</keyword>
<protein>
    <recommendedName>
        <fullName evidence="6">UvrD-like helicase ATP-binding domain-containing protein</fullName>
    </recommendedName>
</protein>
<dbReference type="STRING" id="1074467.JP39_11910"/>
<dbReference type="InterPro" id="IPR013986">
    <property type="entry name" value="DExx_box_DNA_helicase_dom_sf"/>
</dbReference>
<dbReference type="InterPro" id="IPR027785">
    <property type="entry name" value="UvrD-like_helicase_C"/>
</dbReference>
<dbReference type="PROSITE" id="PS51198">
    <property type="entry name" value="UVRD_HELICASE_ATP_BIND"/>
    <property type="match status" value="1"/>
</dbReference>